<dbReference type="GO" id="GO:0006457">
    <property type="term" value="P:protein folding"/>
    <property type="evidence" value="ECO:0007669"/>
    <property type="project" value="InterPro"/>
</dbReference>
<proteinExistence type="inferred from homology"/>
<evidence type="ECO:0000256" key="2">
    <source>
        <dbReference type="ARBA" id="ARBA00013194"/>
    </source>
</evidence>
<evidence type="ECO:0000256" key="3">
    <source>
        <dbReference type="ARBA" id="ARBA00023110"/>
    </source>
</evidence>
<evidence type="ECO:0000256" key="1">
    <source>
        <dbReference type="ARBA" id="ARBA00007365"/>
    </source>
</evidence>
<keyword evidence="3" id="KW-0697">Rotamase</keyword>
<organism evidence="6 7">
    <name type="scientific">Synoicihabitans lomoniglobus</name>
    <dbReference type="NCBI Taxonomy" id="2909285"/>
    <lineage>
        <taxon>Bacteria</taxon>
        <taxon>Pseudomonadati</taxon>
        <taxon>Verrucomicrobiota</taxon>
        <taxon>Opitutia</taxon>
        <taxon>Opitutales</taxon>
        <taxon>Opitutaceae</taxon>
        <taxon>Synoicihabitans</taxon>
    </lineage>
</organism>
<reference evidence="6" key="1">
    <citation type="submission" date="2023-03" db="EMBL/GenBank/DDBJ databases">
        <title>Lomoglobus Profundus gen. nov., sp. nov., a novel member of the phylum Verrucomicrobia, isolated from deep-marine sediment of South China Sea.</title>
        <authorList>
            <person name="Ahmad T."/>
            <person name="Ishaq S.E."/>
            <person name="Wang F."/>
        </authorList>
    </citation>
    <scope>NUCLEOTIDE SEQUENCE</scope>
    <source>
        <strain evidence="6">LMO-M01</strain>
    </source>
</reference>
<gene>
    <name evidence="6" type="ORF">PXH66_15845</name>
</gene>
<dbReference type="EMBL" id="CP119075">
    <property type="protein sequence ID" value="WED63810.1"/>
    <property type="molecule type" value="Genomic_DNA"/>
</dbReference>
<dbReference type="InterPro" id="IPR044666">
    <property type="entry name" value="Cyclophilin_A-like"/>
</dbReference>
<dbReference type="PROSITE" id="PS00170">
    <property type="entry name" value="CSA_PPIASE_1"/>
    <property type="match status" value="1"/>
</dbReference>
<dbReference type="PRINTS" id="PR00153">
    <property type="entry name" value="CSAPPISMRASE"/>
</dbReference>
<comment type="similarity">
    <text evidence="1">Belongs to the cyclophilin-type PPIase family.</text>
</comment>
<dbReference type="InterPro" id="IPR020892">
    <property type="entry name" value="Cyclophilin-type_PPIase_CS"/>
</dbReference>
<evidence type="ECO:0000313" key="6">
    <source>
        <dbReference type="EMBL" id="WED63810.1"/>
    </source>
</evidence>
<keyword evidence="7" id="KW-1185">Reference proteome</keyword>
<dbReference type="GO" id="GO:0003755">
    <property type="term" value="F:peptidyl-prolyl cis-trans isomerase activity"/>
    <property type="evidence" value="ECO:0007669"/>
    <property type="project" value="UniProtKB-KW"/>
</dbReference>
<dbReference type="CDD" id="cd00317">
    <property type="entry name" value="cyclophilin"/>
    <property type="match status" value="1"/>
</dbReference>
<dbReference type="Proteomes" id="UP001218638">
    <property type="component" value="Chromosome"/>
</dbReference>
<dbReference type="Pfam" id="PF00160">
    <property type="entry name" value="Pro_isomerase"/>
    <property type="match status" value="1"/>
</dbReference>
<dbReference type="PANTHER" id="PTHR45625">
    <property type="entry name" value="PEPTIDYL-PROLYL CIS-TRANS ISOMERASE-RELATED"/>
    <property type="match status" value="1"/>
</dbReference>
<dbReference type="KEGG" id="slom:PXH66_15845"/>
<dbReference type="Gene3D" id="2.40.100.10">
    <property type="entry name" value="Cyclophilin-like"/>
    <property type="match status" value="1"/>
</dbReference>
<dbReference type="EC" id="5.2.1.8" evidence="2"/>
<evidence type="ECO:0000313" key="7">
    <source>
        <dbReference type="Proteomes" id="UP001218638"/>
    </source>
</evidence>
<dbReference type="PROSITE" id="PS50072">
    <property type="entry name" value="CSA_PPIASE_2"/>
    <property type="match status" value="1"/>
</dbReference>
<keyword evidence="4 6" id="KW-0413">Isomerase</keyword>
<dbReference type="InterPro" id="IPR029000">
    <property type="entry name" value="Cyclophilin-like_dom_sf"/>
</dbReference>
<sequence>MIRALRSTFLLLGVFTLTTTRAELPDGLYAVISTSRGELTARLDFETAPLTVTSFVGLAEGTLGPAPGHPFFDGLTFHRVVPGFVIQGGDPLGTGEGGPGYEFPDEFRPELRHDRVGTLSMANEGPDTNGSQFFITLTELNRLNYLHSVFGEVIAGLDVLPRIAAGDEMTVRIRRIGPAAQAFVADRTTFADRQRRAPPLRVSFFETAPGILPTNWTWDITLRQKLENLHRFTGARLYVRLHATSPADWRPHDTTAIDRFAFRAQLDPDAIVAFYFADSGLWQLKFGSASAARFTSTDDHLPTKIVRLLADCADEADETLVSLYGDEVPVGRHAKVNVDTVIDHLITIIAPQP</sequence>
<dbReference type="AlphaFoldDB" id="A0AAE9ZRB5"/>
<dbReference type="PANTHER" id="PTHR45625:SF4">
    <property type="entry name" value="PEPTIDYLPROLYL ISOMERASE DOMAIN AND WD REPEAT-CONTAINING PROTEIN 1"/>
    <property type="match status" value="1"/>
</dbReference>
<evidence type="ECO:0000259" key="5">
    <source>
        <dbReference type="PROSITE" id="PS50072"/>
    </source>
</evidence>
<dbReference type="SUPFAM" id="SSF50891">
    <property type="entry name" value="Cyclophilin-like"/>
    <property type="match status" value="1"/>
</dbReference>
<dbReference type="RefSeq" id="WP_330930513.1">
    <property type="nucleotide sequence ID" value="NZ_CP119075.1"/>
</dbReference>
<evidence type="ECO:0000256" key="4">
    <source>
        <dbReference type="ARBA" id="ARBA00023235"/>
    </source>
</evidence>
<dbReference type="InterPro" id="IPR002130">
    <property type="entry name" value="Cyclophilin-type_PPIase_dom"/>
</dbReference>
<feature type="domain" description="PPIase cyclophilin-type" evidence="5">
    <location>
        <begin position="37"/>
        <end position="189"/>
    </location>
</feature>
<name>A0AAE9ZRB5_9BACT</name>
<accession>A0AAE9ZRB5</accession>
<protein>
    <recommendedName>
        <fullName evidence="2">peptidylprolyl isomerase</fullName>
        <ecNumber evidence="2">5.2.1.8</ecNumber>
    </recommendedName>
</protein>